<organism evidence="6 7">
    <name type="scientific">Hymenobacter sediminicola</name>
    <dbReference type="NCBI Taxonomy" id="2761579"/>
    <lineage>
        <taxon>Bacteria</taxon>
        <taxon>Pseudomonadati</taxon>
        <taxon>Bacteroidota</taxon>
        <taxon>Cytophagia</taxon>
        <taxon>Cytophagales</taxon>
        <taxon>Hymenobacteraceae</taxon>
        <taxon>Hymenobacter</taxon>
    </lineage>
</organism>
<gene>
    <name evidence="6" type="ORF">H4317_04915</name>
</gene>
<keyword evidence="4" id="KW-0378">Hydrolase</keyword>
<dbReference type="InterPro" id="IPR036649">
    <property type="entry name" value="Pyrophosphatase_sf"/>
</dbReference>
<dbReference type="AlphaFoldDB" id="A0A7G7W9W1"/>
<keyword evidence="3" id="KW-0479">Metal-binding</keyword>
<accession>A0A7G7W9W1</accession>
<evidence type="ECO:0000256" key="4">
    <source>
        <dbReference type="ARBA" id="ARBA00022801"/>
    </source>
</evidence>
<dbReference type="PROSITE" id="PS51257">
    <property type="entry name" value="PROKAR_LIPOPROTEIN"/>
    <property type="match status" value="1"/>
</dbReference>
<dbReference type="GO" id="GO:0004427">
    <property type="term" value="F:inorganic diphosphate phosphatase activity"/>
    <property type="evidence" value="ECO:0007669"/>
    <property type="project" value="UniProtKB-EC"/>
</dbReference>
<evidence type="ECO:0000313" key="7">
    <source>
        <dbReference type="Proteomes" id="UP000515489"/>
    </source>
</evidence>
<dbReference type="EMBL" id="CP060202">
    <property type="protein sequence ID" value="QNH63154.1"/>
    <property type="molecule type" value="Genomic_DNA"/>
</dbReference>
<dbReference type="Proteomes" id="UP000515489">
    <property type="component" value="Chromosome"/>
</dbReference>
<dbReference type="Pfam" id="PF00719">
    <property type="entry name" value="Pyrophosphatase"/>
    <property type="match status" value="1"/>
</dbReference>
<proteinExistence type="predicted"/>
<evidence type="ECO:0000313" key="6">
    <source>
        <dbReference type="EMBL" id="QNH63154.1"/>
    </source>
</evidence>
<dbReference type="KEGG" id="hsk:H4317_04915"/>
<evidence type="ECO:0000256" key="3">
    <source>
        <dbReference type="ARBA" id="ARBA00022723"/>
    </source>
</evidence>
<dbReference type="InterPro" id="IPR008162">
    <property type="entry name" value="Pyrophosphatase"/>
</dbReference>
<reference evidence="6 7" key="1">
    <citation type="submission" date="2020-08" db="EMBL/GenBank/DDBJ databases">
        <title>Hymenobacter sp. S2-20-2 genome sequencing.</title>
        <authorList>
            <person name="Jin L."/>
        </authorList>
    </citation>
    <scope>NUCLEOTIDE SEQUENCE [LARGE SCALE GENOMIC DNA]</scope>
    <source>
        <strain evidence="6 7">S2-20-2</strain>
    </source>
</reference>
<keyword evidence="5" id="KW-0460">Magnesium</keyword>
<evidence type="ECO:0000256" key="1">
    <source>
        <dbReference type="ARBA" id="ARBA00001946"/>
    </source>
</evidence>
<dbReference type="Gene3D" id="3.90.80.10">
    <property type="entry name" value="Inorganic pyrophosphatase"/>
    <property type="match status" value="1"/>
</dbReference>
<evidence type="ECO:0000256" key="5">
    <source>
        <dbReference type="ARBA" id="ARBA00022842"/>
    </source>
</evidence>
<dbReference type="SUPFAM" id="SSF50324">
    <property type="entry name" value="Inorganic pyrophosphatase"/>
    <property type="match status" value="1"/>
</dbReference>
<dbReference type="GO" id="GO:0000287">
    <property type="term" value="F:magnesium ion binding"/>
    <property type="evidence" value="ECO:0007669"/>
    <property type="project" value="InterPro"/>
</dbReference>
<sequence length="197" mass="21278">MRFSGGALLLLLNSMLLYGCRTDIGELSTFSAERKLLQVVVEMPAGTNHAKRYDAASGNFVPERRAGLDLVVEFLPCPGNSGFIPGTAAGPIGSPPLAALVLAEAQPSGTVLEVLPIGLLTLDDNGTMRPVVLAVPARPSQQILPEADSWQSFISNYPGAREVVRQWYLHLGRRGEIRIVSWKDEKAAEQQVRAAMK</sequence>
<evidence type="ECO:0000256" key="2">
    <source>
        <dbReference type="ARBA" id="ARBA00012146"/>
    </source>
</evidence>
<name>A0A7G7W9W1_9BACT</name>
<dbReference type="GO" id="GO:0006796">
    <property type="term" value="P:phosphate-containing compound metabolic process"/>
    <property type="evidence" value="ECO:0007669"/>
    <property type="project" value="InterPro"/>
</dbReference>
<comment type="cofactor">
    <cofactor evidence="1">
        <name>Mg(2+)</name>
        <dbReference type="ChEBI" id="CHEBI:18420"/>
    </cofactor>
</comment>
<dbReference type="EC" id="3.6.1.1" evidence="2"/>
<protein>
    <recommendedName>
        <fullName evidence="2">inorganic diphosphatase</fullName>
        <ecNumber evidence="2">3.6.1.1</ecNumber>
    </recommendedName>
</protein>
<dbReference type="GO" id="GO:0005737">
    <property type="term" value="C:cytoplasm"/>
    <property type="evidence" value="ECO:0007669"/>
    <property type="project" value="InterPro"/>
</dbReference>
<keyword evidence="7" id="KW-1185">Reference proteome</keyword>
<dbReference type="RefSeq" id="WP_185889035.1">
    <property type="nucleotide sequence ID" value="NZ_CP060202.1"/>
</dbReference>